<accession>A0A7L4P8S8</accession>
<keyword evidence="2" id="KW-1185">Reference proteome</keyword>
<evidence type="ECO:0000313" key="1">
    <source>
        <dbReference type="EMBL" id="NYR14847.1"/>
    </source>
</evidence>
<organism evidence="1 2">
    <name type="scientific">Pyrobaculum arsenaticum</name>
    <dbReference type="NCBI Taxonomy" id="121277"/>
    <lineage>
        <taxon>Archaea</taxon>
        <taxon>Thermoproteota</taxon>
        <taxon>Thermoprotei</taxon>
        <taxon>Thermoproteales</taxon>
        <taxon>Thermoproteaceae</taxon>
        <taxon>Pyrobaculum</taxon>
    </lineage>
</organism>
<dbReference type="Proteomes" id="UP000554766">
    <property type="component" value="Unassembled WGS sequence"/>
</dbReference>
<comment type="caution">
    <text evidence="1">The sequence shown here is derived from an EMBL/GenBank/DDBJ whole genome shotgun (WGS) entry which is preliminary data.</text>
</comment>
<dbReference type="GeneID" id="5055013"/>
<reference evidence="1 2" key="1">
    <citation type="journal article" date="2020" name="Nat. Commun.">
        <title>The structures of two archaeal type IV pili illuminate evolutionary relationships.</title>
        <authorList>
            <person name="Wang F."/>
            <person name="Baquero D.P."/>
            <person name="Su Z."/>
            <person name="Beltran L.C."/>
            <person name="Prangishvili D."/>
            <person name="Krupovic M."/>
            <person name="Egelman E.H."/>
        </authorList>
    </citation>
    <scope>NUCLEOTIDE SEQUENCE [LARGE SCALE GENOMIC DNA]</scope>
    <source>
        <strain evidence="1 2">2GA</strain>
    </source>
</reference>
<gene>
    <name evidence="1" type="ORF">HC235_02500</name>
</gene>
<protein>
    <submittedName>
        <fullName evidence="1">Uncharacterized protein</fullName>
    </submittedName>
</protein>
<sequence>MELVIPLCGPWGGFDDATIIVRESSALVVGRTGSEFDERAVGVEEVESVARSYMALYDWLAGKVAKVLGVEYSPAGGGLAKWLRAHVAFIDVAGVRWAKIVDGLGPFTVRRYVKKVYLPYIGHSLTLTYVAYPYPDALVVAENKGRTMAIGSVWVEWGGVKVASAGLRTLPGALLLAQGAPELTPQLGELKKVMEEFVTRFASISACR</sequence>
<name>A0A7L4P8S8_9CREN</name>
<dbReference type="EMBL" id="JAAVJF010000001">
    <property type="protein sequence ID" value="NYR14847.1"/>
    <property type="molecule type" value="Genomic_DNA"/>
</dbReference>
<evidence type="ECO:0000313" key="2">
    <source>
        <dbReference type="Proteomes" id="UP000554766"/>
    </source>
</evidence>
<proteinExistence type="predicted"/>
<dbReference type="RefSeq" id="WP_128622166.1">
    <property type="nucleotide sequence ID" value="NZ_JAAVJF010000001.1"/>
</dbReference>
<dbReference type="AlphaFoldDB" id="A0A7L4P8S8"/>